<keyword evidence="3" id="KW-1185">Reference proteome</keyword>
<dbReference type="Pfam" id="PF06985">
    <property type="entry name" value="HET"/>
    <property type="match status" value="1"/>
</dbReference>
<reference evidence="2 3" key="1">
    <citation type="submission" date="2024-06" db="EMBL/GenBank/DDBJ databases">
        <title>Complete genome of Phlyctema vagabunda strain 19-DSS-EL-015.</title>
        <authorList>
            <person name="Fiorenzani C."/>
        </authorList>
    </citation>
    <scope>NUCLEOTIDE SEQUENCE [LARGE SCALE GENOMIC DNA]</scope>
    <source>
        <strain evidence="2 3">19-DSS-EL-015</strain>
    </source>
</reference>
<dbReference type="PANTHER" id="PTHR33112">
    <property type="entry name" value="DOMAIN PROTEIN, PUTATIVE-RELATED"/>
    <property type="match status" value="1"/>
</dbReference>
<evidence type="ECO:0000313" key="3">
    <source>
        <dbReference type="Proteomes" id="UP001629113"/>
    </source>
</evidence>
<gene>
    <name evidence="2" type="ORF">PVAG01_06005</name>
</gene>
<accession>A0ABR4PEU8</accession>
<dbReference type="Proteomes" id="UP001629113">
    <property type="component" value="Unassembled WGS sequence"/>
</dbReference>
<evidence type="ECO:0000259" key="1">
    <source>
        <dbReference type="Pfam" id="PF06985"/>
    </source>
</evidence>
<dbReference type="EMBL" id="JBFCZG010000005">
    <property type="protein sequence ID" value="KAL3421849.1"/>
    <property type="molecule type" value="Genomic_DNA"/>
</dbReference>
<evidence type="ECO:0000313" key="2">
    <source>
        <dbReference type="EMBL" id="KAL3421849.1"/>
    </source>
</evidence>
<proteinExistence type="predicted"/>
<comment type="caution">
    <text evidence="2">The sequence shown here is derived from an EMBL/GenBank/DDBJ whole genome shotgun (WGS) entry which is preliminary data.</text>
</comment>
<sequence>MNMAICSFCQSVPFQNLPELPTPWRDGLGLSGIDNLEQFHQIIRDTSQSKGSQPLGFLHQPSLEALAVSSASCELCALIYESARLFIAAFDIAKDDPEFSYFYRKNSDIPVNLPLWLTRRLDGGDGFLVFTYSQSGNNIFLIGAVGLCVDDDSTLASFFEGRPVEIFSRPEKFSNRATSWLHQCLNKHGSCHHGENSKLPSRVLDLGYSSSSDQIKLWEPGLHHGRYATLSHCWGHSGHYTTTRNSFESRKKGIQLTELPRTFLDAVTIARNLSIRYLWVDSLCICQDDAEDWERESATMASVYSNSYLTISATGSENNSAGMLGARSERRHVSVHCLLENGTSDQVFAFRLPISKALLSQAFMEMKDQPLTARAWALQERTMSHRILHFCSDQMYYECNEEFRSEDGVRIQGRYNALFPGPRPVYAAANRESQHSEEHSLWNRVPEDYTSRHLTKISDKFPALSGLARLFSARIDAFYVAGLWSNALVEGLAWEPLLGNRSDPAIYTAPSWSWASYNGVVATGSSGWNNLATVLDYNVSLKGTNPFGEVANGWIKLQSPLIPLTVSDVPDTEERWRMRLKTPWRNPFGEYANFDAIKPHEESLVLSLSPVFALVLSSFKSVNKQGAEKLTYKCLIVADESNDMKQMKRLGILLMEDDSLGNRKAVQELYQFPIVTLL</sequence>
<dbReference type="InterPro" id="IPR010730">
    <property type="entry name" value="HET"/>
</dbReference>
<dbReference type="PANTHER" id="PTHR33112:SF16">
    <property type="entry name" value="HETEROKARYON INCOMPATIBILITY DOMAIN-CONTAINING PROTEIN"/>
    <property type="match status" value="1"/>
</dbReference>
<organism evidence="2 3">
    <name type="scientific">Phlyctema vagabunda</name>
    <dbReference type="NCBI Taxonomy" id="108571"/>
    <lineage>
        <taxon>Eukaryota</taxon>
        <taxon>Fungi</taxon>
        <taxon>Dikarya</taxon>
        <taxon>Ascomycota</taxon>
        <taxon>Pezizomycotina</taxon>
        <taxon>Leotiomycetes</taxon>
        <taxon>Helotiales</taxon>
        <taxon>Dermateaceae</taxon>
        <taxon>Phlyctema</taxon>
    </lineage>
</organism>
<name>A0ABR4PEU8_9HELO</name>
<feature type="domain" description="Heterokaryon incompatibility" evidence="1">
    <location>
        <begin position="227"/>
        <end position="380"/>
    </location>
</feature>
<protein>
    <submittedName>
        <fullName evidence="2">HET domain-containing protein</fullName>
    </submittedName>
</protein>